<accession>A0A7R8V0W3</accession>
<protein>
    <submittedName>
        <fullName evidence="1">Uncharacterized protein</fullName>
    </submittedName>
</protein>
<organism evidence="1 2">
    <name type="scientific">Hermetia illucens</name>
    <name type="common">Black soldier fly</name>
    <dbReference type="NCBI Taxonomy" id="343691"/>
    <lineage>
        <taxon>Eukaryota</taxon>
        <taxon>Metazoa</taxon>
        <taxon>Ecdysozoa</taxon>
        <taxon>Arthropoda</taxon>
        <taxon>Hexapoda</taxon>
        <taxon>Insecta</taxon>
        <taxon>Pterygota</taxon>
        <taxon>Neoptera</taxon>
        <taxon>Endopterygota</taxon>
        <taxon>Diptera</taxon>
        <taxon>Brachycera</taxon>
        <taxon>Stratiomyomorpha</taxon>
        <taxon>Stratiomyidae</taxon>
        <taxon>Hermetiinae</taxon>
        <taxon>Hermetia</taxon>
    </lineage>
</organism>
<dbReference type="InterPro" id="IPR027417">
    <property type="entry name" value="P-loop_NTPase"/>
</dbReference>
<dbReference type="EMBL" id="LR899013">
    <property type="protein sequence ID" value="CAD7090731.1"/>
    <property type="molecule type" value="Genomic_DNA"/>
</dbReference>
<keyword evidence="2" id="KW-1185">Reference proteome</keyword>
<evidence type="ECO:0000313" key="1">
    <source>
        <dbReference type="EMBL" id="CAD7090731.1"/>
    </source>
</evidence>
<gene>
    <name evidence="1" type="ORF">HERILL_LOCUS13196</name>
</gene>
<dbReference type="Gene3D" id="3.40.50.300">
    <property type="entry name" value="P-loop containing nucleotide triphosphate hydrolases"/>
    <property type="match status" value="1"/>
</dbReference>
<dbReference type="OrthoDB" id="2015372at2759"/>
<dbReference type="InParanoid" id="A0A7R8V0W3"/>
<evidence type="ECO:0000313" key="2">
    <source>
        <dbReference type="Proteomes" id="UP000594454"/>
    </source>
</evidence>
<dbReference type="Proteomes" id="UP000594454">
    <property type="component" value="Chromosome 5"/>
</dbReference>
<dbReference type="AlphaFoldDB" id="A0A7R8V0W3"/>
<name>A0A7R8V0W3_HERIL</name>
<proteinExistence type="predicted"/>
<sequence length="479" mass="54300">MDKYHNILVEEDLDSILKLDDVDVNSSTLNESIESKLDNYLRISPEESQLIPETGCNTTQFQIQRDTGSPISNLSLSSENINGNGSTYETPFRSYYSCLSLGISPHFQRNCKMVSHRGELDFNNISGYFKDIPTSVTSVFNVIRTNLSDFSFIYLISAQLCQELMPMECSVEFKMGLLLSLVSIQIDSNTAPIPIVGITQNTSFANLLMTQIGNLAARFIAPVDKFETLELKNENFVEANPLLLAKGGVHYIGDWSGLNEPLRNKILKNIDCGYITIDNAPLKYPLHTAIWCYWTNYKNNLNDMKTLGCLIKVFGIPLLLQETSPEKLTDFLLEETMMFKGYTTPNDDLTISSEDMRKYIKYASNVNVEMPLVCAELLRNYFIASRFERPGCLSERAYISLKQMSESFAKLSFRPSVILSDVIGAIYLSEHFIKNVFGPGVFPPPIEAVGNDMENVEIMFTRFKEWLYVYLSRFTPQTN</sequence>
<reference evidence="1 2" key="1">
    <citation type="submission" date="2020-11" db="EMBL/GenBank/DDBJ databases">
        <authorList>
            <person name="Wallbank WR R."/>
            <person name="Pardo Diaz C."/>
            <person name="Kozak K."/>
            <person name="Martin S."/>
            <person name="Jiggins C."/>
            <person name="Moest M."/>
            <person name="Warren A I."/>
            <person name="Generalovic N T."/>
            <person name="Byers J.R.P. K."/>
            <person name="Montejo-Kovacevich G."/>
            <person name="Yen C E."/>
        </authorList>
    </citation>
    <scope>NUCLEOTIDE SEQUENCE [LARGE SCALE GENOMIC DNA]</scope>
</reference>